<feature type="transmembrane region" description="Helical" evidence="6">
    <location>
        <begin position="42"/>
        <end position="60"/>
    </location>
</feature>
<dbReference type="InterPro" id="IPR004477">
    <property type="entry name" value="ComEC_N"/>
</dbReference>
<dbReference type="InterPro" id="IPR025405">
    <property type="entry name" value="DUF4131"/>
</dbReference>
<feature type="transmembrane region" description="Helical" evidence="6">
    <location>
        <begin position="253"/>
        <end position="279"/>
    </location>
</feature>
<evidence type="ECO:0000256" key="3">
    <source>
        <dbReference type="ARBA" id="ARBA00022692"/>
    </source>
</evidence>
<dbReference type="PANTHER" id="PTHR30619:SF1">
    <property type="entry name" value="RECOMBINATION PROTEIN 2"/>
    <property type="match status" value="1"/>
</dbReference>
<gene>
    <name evidence="9" type="ORF">PXK24_02520</name>
</gene>
<dbReference type="Proteomes" id="UP001218364">
    <property type="component" value="Unassembled WGS sequence"/>
</dbReference>
<feature type="domain" description="ComEC/Rec2-related protein" evidence="7">
    <location>
        <begin position="233"/>
        <end position="508"/>
    </location>
</feature>
<evidence type="ECO:0000313" key="9">
    <source>
        <dbReference type="EMBL" id="MDE4164550.1"/>
    </source>
</evidence>
<dbReference type="Pfam" id="PF03772">
    <property type="entry name" value="Competence"/>
    <property type="match status" value="1"/>
</dbReference>
<proteinExistence type="predicted"/>
<dbReference type="NCBIfam" id="TIGR00360">
    <property type="entry name" value="ComEC_N-term"/>
    <property type="match status" value="1"/>
</dbReference>
<feature type="transmembrane region" description="Helical" evidence="6">
    <location>
        <begin position="360"/>
        <end position="379"/>
    </location>
</feature>
<feature type="transmembrane region" description="Helical" evidence="6">
    <location>
        <begin position="424"/>
        <end position="449"/>
    </location>
</feature>
<name>A0ABD4X574_9RHOB</name>
<feature type="transmembrane region" description="Helical" evidence="6">
    <location>
        <begin position="488"/>
        <end position="506"/>
    </location>
</feature>
<dbReference type="AlphaFoldDB" id="A0ABD4X574"/>
<accession>A0ABD4X574</accession>
<dbReference type="EMBL" id="JARCJK010000001">
    <property type="protein sequence ID" value="MDE4164550.1"/>
    <property type="molecule type" value="Genomic_DNA"/>
</dbReference>
<organism evidence="9 10">
    <name type="scientific">Phaeobacter gallaeciensis</name>
    <dbReference type="NCBI Taxonomy" id="60890"/>
    <lineage>
        <taxon>Bacteria</taxon>
        <taxon>Pseudomonadati</taxon>
        <taxon>Pseudomonadota</taxon>
        <taxon>Alphaproteobacteria</taxon>
        <taxon>Rhodobacterales</taxon>
        <taxon>Roseobacteraceae</taxon>
        <taxon>Phaeobacter</taxon>
    </lineage>
</organism>
<evidence type="ECO:0000256" key="2">
    <source>
        <dbReference type="ARBA" id="ARBA00022475"/>
    </source>
</evidence>
<dbReference type="PANTHER" id="PTHR30619">
    <property type="entry name" value="DNA INTERNALIZATION/COMPETENCE PROTEIN COMEC/REC2"/>
    <property type="match status" value="1"/>
</dbReference>
<comment type="subcellular location">
    <subcellularLocation>
        <location evidence="1">Cell membrane</location>
        <topology evidence="1">Multi-pass membrane protein</topology>
    </subcellularLocation>
</comment>
<dbReference type="InterPro" id="IPR052159">
    <property type="entry name" value="Competence_DNA_uptake"/>
</dbReference>
<evidence type="ECO:0000256" key="4">
    <source>
        <dbReference type="ARBA" id="ARBA00022989"/>
    </source>
</evidence>
<feature type="transmembrane region" description="Helical" evidence="6">
    <location>
        <begin position="337"/>
        <end position="354"/>
    </location>
</feature>
<feature type="transmembrane region" description="Helical" evidence="6">
    <location>
        <begin position="456"/>
        <end position="476"/>
    </location>
</feature>
<sequence>MRMMPILDQLLQVQRGHLLAWVPVFLGLGIGVFFALPVEPEAVAYLCALVLGGVCAGFSLRGSASGLLARAVLLCVLGFMVAGWRTHSVAAPVLGFRYYGPVEGRVTTIDRSARDMLRLTLDQVRLKQVSPGRTPARVRVSVPVDSGLPGPGARVATTAHLMPPQGPAEPGGFDFRRHAWFLQLGANGYTRVAVLTFDPGPPGPTLAGLRRDLSLALRQRLPGETGAIAAAITTGDRSGVSQSTLQDLRASNLAHLLAISGLHMGLVAGFVFASLRFALCMVPPIALRLNVKKLSAAAALLAAGAYLALSGGNVATERAFIMVAVMFVAVLLDRRAISLRAVAIAAVLVLLRRPETLLSPGFQMSFAATAALVGVFGWVRDGGLTLGPKWLRPVAALVLSSLVAGLATAPFGAAHFNTLSHYGLLANLLAVPVMGLVVVPAAVLSFCLLPLGLEGFGLAVMGAGIDWILTVARAVAELPGAEGTVMQPGQWVLPLLSVGGLFLLIWQGRLRLLGVMPIALAFALWSQDTRPLALISSNGGLVGVMGPEGRALSRSEGQGFAARVWLENDGDPVRQAIAANRWRSQGNDPSLRRVRIGPYSLVHAVGSRAAERLTSCAEREILVSTVDLKPEGGCIVLGLQQLRRMGSIAIDQQGKLTTARDLSGQRIWTR</sequence>
<feature type="transmembrane region" description="Helical" evidence="6">
    <location>
        <begin position="391"/>
        <end position="412"/>
    </location>
</feature>
<evidence type="ECO:0000256" key="6">
    <source>
        <dbReference type="SAM" id="Phobius"/>
    </source>
</evidence>
<reference evidence="9 10" key="1">
    <citation type="submission" date="2023-02" db="EMBL/GenBank/DDBJ databases">
        <title>Population genomics of bacteria associated with diatom.</title>
        <authorList>
            <person name="Xie J."/>
            <person name="Wang H."/>
        </authorList>
    </citation>
    <scope>NUCLEOTIDE SEQUENCE [LARGE SCALE GENOMIC DNA]</scope>
    <source>
        <strain evidence="9 10">PT47_8</strain>
    </source>
</reference>
<keyword evidence="4 6" id="KW-1133">Transmembrane helix</keyword>
<keyword evidence="5 6" id="KW-0472">Membrane</keyword>
<dbReference type="GO" id="GO:0005886">
    <property type="term" value="C:plasma membrane"/>
    <property type="evidence" value="ECO:0007669"/>
    <property type="project" value="UniProtKB-SubCell"/>
</dbReference>
<comment type="caution">
    <text evidence="9">The sequence shown here is derived from an EMBL/GenBank/DDBJ whole genome shotgun (WGS) entry which is preliminary data.</text>
</comment>
<keyword evidence="2" id="KW-1003">Cell membrane</keyword>
<evidence type="ECO:0000259" key="7">
    <source>
        <dbReference type="Pfam" id="PF03772"/>
    </source>
</evidence>
<feature type="transmembrane region" description="Helical" evidence="6">
    <location>
        <begin position="67"/>
        <end position="84"/>
    </location>
</feature>
<dbReference type="Pfam" id="PF13567">
    <property type="entry name" value="DUF4131"/>
    <property type="match status" value="1"/>
</dbReference>
<feature type="transmembrane region" description="Helical" evidence="6">
    <location>
        <begin position="291"/>
        <end position="309"/>
    </location>
</feature>
<dbReference type="RefSeq" id="WP_065270153.1">
    <property type="nucleotide sequence ID" value="NZ_CP015124.1"/>
</dbReference>
<feature type="domain" description="DUF4131" evidence="8">
    <location>
        <begin position="43"/>
        <end position="190"/>
    </location>
</feature>
<keyword evidence="3 6" id="KW-0812">Transmembrane</keyword>
<evidence type="ECO:0000256" key="5">
    <source>
        <dbReference type="ARBA" id="ARBA00023136"/>
    </source>
</evidence>
<evidence type="ECO:0000256" key="1">
    <source>
        <dbReference type="ARBA" id="ARBA00004651"/>
    </source>
</evidence>
<protein>
    <submittedName>
        <fullName evidence="9">ComEC/Rec2 family competence protein</fullName>
    </submittedName>
</protein>
<evidence type="ECO:0000313" key="10">
    <source>
        <dbReference type="Proteomes" id="UP001218364"/>
    </source>
</evidence>
<feature type="transmembrane region" description="Helical" evidence="6">
    <location>
        <begin position="18"/>
        <end position="36"/>
    </location>
</feature>
<evidence type="ECO:0000259" key="8">
    <source>
        <dbReference type="Pfam" id="PF13567"/>
    </source>
</evidence>